<reference evidence="1 2" key="1">
    <citation type="submission" date="2024-06" db="EMBL/GenBank/DDBJ databases">
        <title>Genomic Encyclopedia of Type Strains, Phase IV (KMG-IV): sequencing the most valuable type-strain genomes for metagenomic binning, comparative biology and taxonomic classification.</title>
        <authorList>
            <person name="Goeker M."/>
        </authorList>
    </citation>
    <scope>NUCLEOTIDE SEQUENCE [LARGE SCALE GENOMIC DNA]</scope>
    <source>
        <strain evidence="1 2">DSM 21331</strain>
    </source>
</reference>
<proteinExistence type="predicted"/>
<sequence>MATTPELDLAKMRVQLAKLDQHMASGILTIEGGDGIGRATYRSYAEMRAARSDLVGRINALAATIAAAPIRRTRQVVVTSRSGW</sequence>
<accession>A0ABV2L412</accession>
<protein>
    <recommendedName>
        <fullName evidence="3">Phage tail protein</fullName>
    </recommendedName>
</protein>
<name>A0ABV2L412_9HYPH</name>
<organism evidence="1 2">
    <name type="scientific">Methylobacterium goesingense</name>
    <dbReference type="NCBI Taxonomy" id="243690"/>
    <lineage>
        <taxon>Bacteria</taxon>
        <taxon>Pseudomonadati</taxon>
        <taxon>Pseudomonadota</taxon>
        <taxon>Alphaproteobacteria</taxon>
        <taxon>Hyphomicrobiales</taxon>
        <taxon>Methylobacteriaceae</taxon>
        <taxon>Methylobacterium</taxon>
    </lineage>
</organism>
<keyword evidence="2" id="KW-1185">Reference proteome</keyword>
<evidence type="ECO:0000313" key="2">
    <source>
        <dbReference type="Proteomes" id="UP001549145"/>
    </source>
</evidence>
<comment type="caution">
    <text evidence="1">The sequence shown here is derived from an EMBL/GenBank/DDBJ whole genome shotgun (WGS) entry which is preliminary data.</text>
</comment>
<evidence type="ECO:0000313" key="1">
    <source>
        <dbReference type="EMBL" id="MET3692354.1"/>
    </source>
</evidence>
<dbReference type="NCBIfam" id="NF047331">
    <property type="entry name" value="phage_HTJ"/>
    <property type="match status" value="1"/>
</dbReference>
<dbReference type="RefSeq" id="WP_238278534.1">
    <property type="nucleotide sequence ID" value="NZ_BPQL01000037.1"/>
</dbReference>
<dbReference type="Proteomes" id="UP001549145">
    <property type="component" value="Unassembled WGS sequence"/>
</dbReference>
<evidence type="ECO:0008006" key="3">
    <source>
        <dbReference type="Google" id="ProtNLM"/>
    </source>
</evidence>
<gene>
    <name evidence="1" type="ORF">ABID43_001890</name>
</gene>
<dbReference type="EMBL" id="JBEPMM010000004">
    <property type="protein sequence ID" value="MET3692354.1"/>
    <property type="molecule type" value="Genomic_DNA"/>
</dbReference>